<protein>
    <recommendedName>
        <fullName evidence="3">Ribosomal protein L20</fullName>
    </recommendedName>
</protein>
<proteinExistence type="predicted"/>
<gene>
    <name evidence="1" type="ORF">LIER_26427</name>
</gene>
<accession>A0AAV3R8B7</accession>
<dbReference type="EMBL" id="BAABME010008219">
    <property type="protein sequence ID" value="GAA0172639.1"/>
    <property type="molecule type" value="Genomic_DNA"/>
</dbReference>
<sequence length="95" mass="11126">MPQTRKKGFLSFYTKIFRGILYGIRSCKRGLKEKKGTVIGRLCTVNPIENERYHLRVLLNNIRSPTSFDSLRFVNEVYCETFQKAAHMRGLLQNK</sequence>
<evidence type="ECO:0000313" key="1">
    <source>
        <dbReference type="EMBL" id="GAA0172639.1"/>
    </source>
</evidence>
<dbReference type="Proteomes" id="UP001454036">
    <property type="component" value="Unassembled WGS sequence"/>
</dbReference>
<reference evidence="1 2" key="1">
    <citation type="submission" date="2024-01" db="EMBL/GenBank/DDBJ databases">
        <title>The complete chloroplast genome sequence of Lithospermum erythrorhizon: insights into the phylogenetic relationship among Boraginaceae species and the maternal lineages of purple gromwells.</title>
        <authorList>
            <person name="Okada T."/>
            <person name="Watanabe K."/>
        </authorList>
    </citation>
    <scope>NUCLEOTIDE SEQUENCE [LARGE SCALE GENOMIC DNA]</scope>
</reference>
<organism evidence="1 2">
    <name type="scientific">Lithospermum erythrorhizon</name>
    <name type="common">Purple gromwell</name>
    <name type="synonym">Lithospermum officinale var. erythrorhizon</name>
    <dbReference type="NCBI Taxonomy" id="34254"/>
    <lineage>
        <taxon>Eukaryota</taxon>
        <taxon>Viridiplantae</taxon>
        <taxon>Streptophyta</taxon>
        <taxon>Embryophyta</taxon>
        <taxon>Tracheophyta</taxon>
        <taxon>Spermatophyta</taxon>
        <taxon>Magnoliopsida</taxon>
        <taxon>eudicotyledons</taxon>
        <taxon>Gunneridae</taxon>
        <taxon>Pentapetalae</taxon>
        <taxon>asterids</taxon>
        <taxon>lamiids</taxon>
        <taxon>Boraginales</taxon>
        <taxon>Boraginaceae</taxon>
        <taxon>Boraginoideae</taxon>
        <taxon>Lithospermeae</taxon>
        <taxon>Lithospermum</taxon>
    </lineage>
</organism>
<dbReference type="AlphaFoldDB" id="A0AAV3R8B7"/>
<keyword evidence="2" id="KW-1185">Reference proteome</keyword>
<evidence type="ECO:0000313" key="2">
    <source>
        <dbReference type="Proteomes" id="UP001454036"/>
    </source>
</evidence>
<comment type="caution">
    <text evidence="1">The sequence shown here is derived from an EMBL/GenBank/DDBJ whole genome shotgun (WGS) entry which is preliminary data.</text>
</comment>
<name>A0AAV3R8B7_LITER</name>
<evidence type="ECO:0008006" key="3">
    <source>
        <dbReference type="Google" id="ProtNLM"/>
    </source>
</evidence>